<feature type="transmembrane region" description="Helical" evidence="1">
    <location>
        <begin position="58"/>
        <end position="78"/>
    </location>
</feature>
<dbReference type="Proteomes" id="UP000014760">
    <property type="component" value="Unassembled WGS sequence"/>
</dbReference>
<feature type="transmembrane region" description="Helical" evidence="1">
    <location>
        <begin position="20"/>
        <end position="38"/>
    </location>
</feature>
<reference evidence="4" key="1">
    <citation type="submission" date="2012-12" db="EMBL/GenBank/DDBJ databases">
        <authorList>
            <person name="Hellsten U."/>
            <person name="Grimwood J."/>
            <person name="Chapman J.A."/>
            <person name="Shapiro H."/>
            <person name="Aerts A."/>
            <person name="Otillar R.P."/>
            <person name="Terry A.Y."/>
            <person name="Boore J.L."/>
            <person name="Simakov O."/>
            <person name="Marletaz F."/>
            <person name="Cho S.-J."/>
            <person name="Edsinger-Gonzales E."/>
            <person name="Havlak P."/>
            <person name="Kuo D.-H."/>
            <person name="Larsson T."/>
            <person name="Lv J."/>
            <person name="Arendt D."/>
            <person name="Savage R."/>
            <person name="Osoegawa K."/>
            <person name="de Jong P."/>
            <person name="Lindberg D.R."/>
            <person name="Seaver E.C."/>
            <person name="Weisblat D.A."/>
            <person name="Putnam N.H."/>
            <person name="Grigoriev I.V."/>
            <person name="Rokhsar D.S."/>
        </authorList>
    </citation>
    <scope>NUCLEOTIDE SEQUENCE</scope>
    <source>
        <strain evidence="4">I ESC-2004</strain>
    </source>
</reference>
<evidence type="ECO:0000313" key="3">
    <source>
        <dbReference type="EnsemblMetazoa" id="CapteP196735"/>
    </source>
</evidence>
<dbReference type="AlphaFoldDB" id="R7U9A4"/>
<proteinExistence type="predicted"/>
<sequence length="155" mass="17389">MEESIENPRQYKQKTPSTDLSSLAMLCCLLVGLSQLLLGTSGEYTLLSIPYENNPGLIDLHLLGLSPVTGLTFSFGYAQVPVYEFALKDIGKSGLLPGYRLVVHLEDSMGRTWRVLVWTRALHCFAYHAKMSKCSPSVSCEILNHIMRIFRRHSV</sequence>
<dbReference type="EMBL" id="AMQN01008783">
    <property type="status" value="NOT_ANNOTATED_CDS"/>
    <property type="molecule type" value="Genomic_DNA"/>
</dbReference>
<dbReference type="SUPFAM" id="SSF53822">
    <property type="entry name" value="Periplasmic binding protein-like I"/>
    <property type="match status" value="1"/>
</dbReference>
<evidence type="ECO:0000313" key="4">
    <source>
        <dbReference type="Proteomes" id="UP000014760"/>
    </source>
</evidence>
<gene>
    <name evidence="2" type="ORF">CAPTEDRAFT_196735</name>
</gene>
<evidence type="ECO:0000256" key="1">
    <source>
        <dbReference type="SAM" id="Phobius"/>
    </source>
</evidence>
<keyword evidence="1" id="KW-0812">Transmembrane</keyword>
<keyword evidence="1" id="KW-0472">Membrane</keyword>
<name>R7U9A4_CAPTE</name>
<keyword evidence="4" id="KW-1185">Reference proteome</keyword>
<organism evidence="2">
    <name type="scientific">Capitella teleta</name>
    <name type="common">Polychaete worm</name>
    <dbReference type="NCBI Taxonomy" id="283909"/>
    <lineage>
        <taxon>Eukaryota</taxon>
        <taxon>Metazoa</taxon>
        <taxon>Spiralia</taxon>
        <taxon>Lophotrochozoa</taxon>
        <taxon>Annelida</taxon>
        <taxon>Polychaeta</taxon>
        <taxon>Sedentaria</taxon>
        <taxon>Scolecida</taxon>
        <taxon>Capitellidae</taxon>
        <taxon>Capitella</taxon>
    </lineage>
</organism>
<dbReference type="InterPro" id="IPR028082">
    <property type="entry name" value="Peripla_BP_I"/>
</dbReference>
<dbReference type="EnsemblMetazoa" id="CapteT196735">
    <property type="protein sequence ID" value="CapteP196735"/>
    <property type="gene ID" value="CapteG196735"/>
</dbReference>
<dbReference type="HOGENOM" id="CLU_1697191_0_0_1"/>
<reference evidence="3" key="3">
    <citation type="submission" date="2015-06" db="UniProtKB">
        <authorList>
            <consortium name="EnsemblMetazoa"/>
        </authorList>
    </citation>
    <scope>IDENTIFICATION</scope>
</reference>
<accession>R7U9A4</accession>
<dbReference type="EMBL" id="KB303931">
    <property type="protein sequence ID" value="ELU02554.1"/>
    <property type="molecule type" value="Genomic_DNA"/>
</dbReference>
<reference evidence="2 4" key="2">
    <citation type="journal article" date="2013" name="Nature">
        <title>Insights into bilaterian evolution from three spiralian genomes.</title>
        <authorList>
            <person name="Simakov O."/>
            <person name="Marletaz F."/>
            <person name="Cho S.J."/>
            <person name="Edsinger-Gonzales E."/>
            <person name="Havlak P."/>
            <person name="Hellsten U."/>
            <person name="Kuo D.H."/>
            <person name="Larsson T."/>
            <person name="Lv J."/>
            <person name="Arendt D."/>
            <person name="Savage R."/>
            <person name="Osoegawa K."/>
            <person name="de Jong P."/>
            <person name="Grimwood J."/>
            <person name="Chapman J.A."/>
            <person name="Shapiro H."/>
            <person name="Aerts A."/>
            <person name="Otillar R.P."/>
            <person name="Terry A.Y."/>
            <person name="Boore J.L."/>
            <person name="Grigoriev I.V."/>
            <person name="Lindberg D.R."/>
            <person name="Seaver E.C."/>
            <person name="Weisblat D.A."/>
            <person name="Putnam N.H."/>
            <person name="Rokhsar D.S."/>
        </authorList>
    </citation>
    <scope>NUCLEOTIDE SEQUENCE</scope>
    <source>
        <strain evidence="2 4">I ESC-2004</strain>
    </source>
</reference>
<protein>
    <submittedName>
        <fullName evidence="2 3">Uncharacterized protein</fullName>
    </submittedName>
</protein>
<keyword evidence="1" id="KW-1133">Transmembrane helix</keyword>
<evidence type="ECO:0000313" key="2">
    <source>
        <dbReference type="EMBL" id="ELU02554.1"/>
    </source>
</evidence>